<keyword evidence="2" id="KW-0349">Heme</keyword>
<dbReference type="GO" id="GO:0004497">
    <property type="term" value="F:monooxygenase activity"/>
    <property type="evidence" value="ECO:0007669"/>
    <property type="project" value="InterPro"/>
</dbReference>
<keyword evidence="6" id="KW-1133">Transmembrane helix</keyword>
<dbReference type="SUPFAM" id="SSF48264">
    <property type="entry name" value="Cytochrome P450"/>
    <property type="match status" value="1"/>
</dbReference>
<evidence type="ECO:0000256" key="5">
    <source>
        <dbReference type="ARBA" id="ARBA00023004"/>
    </source>
</evidence>
<dbReference type="PANTHER" id="PTHR47955">
    <property type="entry name" value="CYTOCHROME P450 FAMILY 71 PROTEIN"/>
    <property type="match status" value="1"/>
</dbReference>
<dbReference type="GO" id="GO:0016705">
    <property type="term" value="F:oxidoreductase activity, acting on paired donors, with incorporation or reduction of molecular oxygen"/>
    <property type="evidence" value="ECO:0007669"/>
    <property type="project" value="InterPro"/>
</dbReference>
<sequence length="177" mass="20200">MDSSVSEMLQLPSFFVFLASLFFSLMLFKYWKKSQAKGLSKLPPGPKQLPIIGNLHQLIGALPHHAITDLCNKHGPVMKLQLGEIFAVIISSPEAAKEVLKTSEISFAQRPKDYVVEMMSYAHSSFVLAPYNEYWRQLRKISVMELLSAKRVRSFRSIREEEVWNLVEFIAASRDIP</sequence>
<evidence type="ECO:0000256" key="1">
    <source>
        <dbReference type="ARBA" id="ARBA00010617"/>
    </source>
</evidence>
<dbReference type="PANTHER" id="PTHR47955:SF8">
    <property type="entry name" value="CYTOCHROME P450 71D11-LIKE"/>
    <property type="match status" value="1"/>
</dbReference>
<dbReference type="Pfam" id="PF00067">
    <property type="entry name" value="p450"/>
    <property type="match status" value="1"/>
</dbReference>
<name>A0A315AWM2_PRUYE</name>
<keyword evidence="5" id="KW-0408">Iron</keyword>
<dbReference type="InterPro" id="IPR001128">
    <property type="entry name" value="Cyt_P450"/>
</dbReference>
<dbReference type="Gene3D" id="1.10.630.10">
    <property type="entry name" value="Cytochrome P450"/>
    <property type="match status" value="1"/>
</dbReference>
<evidence type="ECO:0000313" key="8">
    <source>
        <dbReference type="Proteomes" id="UP000250321"/>
    </source>
</evidence>
<organism evidence="7 8">
    <name type="scientific">Prunus yedoensis var. nudiflora</name>
    <dbReference type="NCBI Taxonomy" id="2094558"/>
    <lineage>
        <taxon>Eukaryota</taxon>
        <taxon>Viridiplantae</taxon>
        <taxon>Streptophyta</taxon>
        <taxon>Embryophyta</taxon>
        <taxon>Tracheophyta</taxon>
        <taxon>Spermatophyta</taxon>
        <taxon>Magnoliopsida</taxon>
        <taxon>eudicotyledons</taxon>
        <taxon>Gunneridae</taxon>
        <taxon>Pentapetalae</taxon>
        <taxon>rosids</taxon>
        <taxon>fabids</taxon>
        <taxon>Rosales</taxon>
        <taxon>Rosaceae</taxon>
        <taxon>Amygdaloideae</taxon>
        <taxon>Amygdaleae</taxon>
        <taxon>Prunus</taxon>
    </lineage>
</organism>
<evidence type="ECO:0000313" key="7">
    <source>
        <dbReference type="EMBL" id="PQQ18646.1"/>
    </source>
</evidence>
<keyword evidence="4" id="KW-0560">Oxidoreductase</keyword>
<accession>A0A315AWM2</accession>
<evidence type="ECO:0000256" key="3">
    <source>
        <dbReference type="ARBA" id="ARBA00022723"/>
    </source>
</evidence>
<feature type="transmembrane region" description="Helical" evidence="6">
    <location>
        <begin position="12"/>
        <end position="31"/>
    </location>
</feature>
<dbReference type="OrthoDB" id="2789670at2759"/>
<keyword evidence="6" id="KW-0472">Membrane</keyword>
<dbReference type="STRING" id="2094558.A0A315AWM2"/>
<proteinExistence type="inferred from homology"/>
<dbReference type="GO" id="GO:0020037">
    <property type="term" value="F:heme binding"/>
    <property type="evidence" value="ECO:0007669"/>
    <property type="project" value="InterPro"/>
</dbReference>
<keyword evidence="3" id="KW-0479">Metal-binding</keyword>
<comment type="similarity">
    <text evidence="1">Belongs to the cytochrome P450 family.</text>
</comment>
<evidence type="ECO:0000256" key="4">
    <source>
        <dbReference type="ARBA" id="ARBA00023002"/>
    </source>
</evidence>
<evidence type="ECO:0000256" key="2">
    <source>
        <dbReference type="ARBA" id="ARBA00022617"/>
    </source>
</evidence>
<gene>
    <name evidence="7" type="ORF">Pyn_28262</name>
</gene>
<keyword evidence="6" id="KW-0812">Transmembrane</keyword>
<reference evidence="7 8" key="1">
    <citation type="submission" date="2018-02" db="EMBL/GenBank/DDBJ databases">
        <title>Draft genome of wild Prunus yedoensis var. nudiflora.</title>
        <authorList>
            <person name="Baek S."/>
            <person name="Kim J.-H."/>
            <person name="Choi K."/>
            <person name="Kim G.-B."/>
            <person name="Cho A."/>
            <person name="Jang H."/>
            <person name="Shin C.-H."/>
            <person name="Yu H.-J."/>
            <person name="Mun J.-H."/>
        </authorList>
    </citation>
    <scope>NUCLEOTIDE SEQUENCE [LARGE SCALE GENOMIC DNA]</scope>
    <source>
        <strain evidence="8">cv. Jeju island</strain>
        <tissue evidence="7">Leaf</tissue>
    </source>
</reference>
<dbReference type="Proteomes" id="UP000250321">
    <property type="component" value="Unassembled WGS sequence"/>
</dbReference>
<protein>
    <submittedName>
        <fullName evidence="7">Premnaspirodiene oxygenase-like</fullName>
    </submittedName>
</protein>
<dbReference type="AlphaFoldDB" id="A0A315AWM2"/>
<evidence type="ECO:0000256" key="6">
    <source>
        <dbReference type="SAM" id="Phobius"/>
    </source>
</evidence>
<comment type="caution">
    <text evidence="7">The sequence shown here is derived from an EMBL/GenBank/DDBJ whole genome shotgun (WGS) entry which is preliminary data.</text>
</comment>
<dbReference type="GO" id="GO:0005506">
    <property type="term" value="F:iron ion binding"/>
    <property type="evidence" value="ECO:0007669"/>
    <property type="project" value="InterPro"/>
</dbReference>
<dbReference type="EMBL" id="PJQY01000100">
    <property type="protein sequence ID" value="PQQ18646.1"/>
    <property type="molecule type" value="Genomic_DNA"/>
</dbReference>
<dbReference type="InterPro" id="IPR036396">
    <property type="entry name" value="Cyt_P450_sf"/>
</dbReference>
<keyword evidence="8" id="KW-1185">Reference proteome</keyword>